<keyword evidence="4" id="KW-0997">Cell inner membrane</keyword>
<proteinExistence type="predicted"/>
<gene>
    <name evidence="11" type="ORF">ACFFHU_30180</name>
</gene>
<feature type="transmembrane region" description="Helical" evidence="10">
    <location>
        <begin position="32"/>
        <end position="59"/>
    </location>
</feature>
<dbReference type="Proteomes" id="UP001589894">
    <property type="component" value="Unassembled WGS sequence"/>
</dbReference>
<dbReference type="RefSeq" id="WP_377343887.1">
    <property type="nucleotide sequence ID" value="NZ_JBHLUE010000034.1"/>
</dbReference>
<dbReference type="PANTHER" id="PTHR37468">
    <property type="entry name" value="SULFATE TRANSPORTER CYSZ"/>
    <property type="match status" value="1"/>
</dbReference>
<keyword evidence="5" id="KW-0028">Amino-acid biosynthesis</keyword>
<dbReference type="PANTHER" id="PTHR37468:SF1">
    <property type="entry name" value="SULFATE TRANSPORTER CYSZ"/>
    <property type="match status" value="1"/>
</dbReference>
<evidence type="ECO:0000256" key="3">
    <source>
        <dbReference type="ARBA" id="ARBA00022475"/>
    </source>
</evidence>
<organism evidence="11 12">
    <name type="scientific">Plantactinospora siamensis</name>
    <dbReference type="NCBI Taxonomy" id="555372"/>
    <lineage>
        <taxon>Bacteria</taxon>
        <taxon>Bacillati</taxon>
        <taxon>Actinomycetota</taxon>
        <taxon>Actinomycetes</taxon>
        <taxon>Micromonosporales</taxon>
        <taxon>Micromonosporaceae</taxon>
        <taxon>Plantactinospora</taxon>
    </lineage>
</organism>
<feature type="transmembrane region" description="Helical" evidence="10">
    <location>
        <begin position="217"/>
        <end position="241"/>
    </location>
</feature>
<comment type="subcellular location">
    <subcellularLocation>
        <location evidence="1">Membrane</location>
        <topology evidence="1">Multi-pass membrane protein</topology>
    </subcellularLocation>
</comment>
<keyword evidence="6 10" id="KW-0812">Transmembrane</keyword>
<evidence type="ECO:0000256" key="9">
    <source>
        <dbReference type="ARBA" id="ARBA00023136"/>
    </source>
</evidence>
<keyword evidence="12" id="KW-1185">Reference proteome</keyword>
<feature type="transmembrane region" description="Helical" evidence="10">
    <location>
        <begin position="147"/>
        <end position="170"/>
    </location>
</feature>
<sequence length="259" mass="27126">MKSRTVAGPVGQFASGVGLLLRGLGMYARNPGLILLGIVPALISAALFVSAFVALAYFADDLAALLTPFADGWSPGLRSLARTVAGLALLGVGGLLSVLLFTAVTLAIGDPFYEKISERVEERYGGVPDAVEVPFWRSLRRSVADSVRLIAISVLIGIPLFAAGFIPVVGQTVVPVLGALVGGWFLALELAGSAFYRRGMRLPDRRRILRTHRPLALGFGVAVFVAFLIPLGAVLLTPAAVAGATLLSRRALGQPVQEA</sequence>
<dbReference type="Pfam" id="PF07264">
    <property type="entry name" value="EI24"/>
    <property type="match status" value="1"/>
</dbReference>
<evidence type="ECO:0000313" key="12">
    <source>
        <dbReference type="Proteomes" id="UP001589894"/>
    </source>
</evidence>
<feature type="transmembrane region" description="Helical" evidence="10">
    <location>
        <begin position="79"/>
        <end position="109"/>
    </location>
</feature>
<evidence type="ECO:0000256" key="5">
    <source>
        <dbReference type="ARBA" id="ARBA00022605"/>
    </source>
</evidence>
<keyword evidence="2" id="KW-0813">Transport</keyword>
<evidence type="ECO:0000313" key="11">
    <source>
        <dbReference type="EMBL" id="MFC0568392.1"/>
    </source>
</evidence>
<evidence type="ECO:0000256" key="10">
    <source>
        <dbReference type="SAM" id="Phobius"/>
    </source>
</evidence>
<reference evidence="11 12" key="1">
    <citation type="submission" date="2024-09" db="EMBL/GenBank/DDBJ databases">
        <authorList>
            <person name="Sun Q."/>
            <person name="Mori K."/>
        </authorList>
    </citation>
    <scope>NUCLEOTIDE SEQUENCE [LARGE SCALE GENOMIC DNA]</scope>
    <source>
        <strain evidence="11 12">TBRC 2205</strain>
    </source>
</reference>
<evidence type="ECO:0000256" key="1">
    <source>
        <dbReference type="ARBA" id="ARBA00004141"/>
    </source>
</evidence>
<evidence type="ECO:0000256" key="6">
    <source>
        <dbReference type="ARBA" id="ARBA00022692"/>
    </source>
</evidence>
<evidence type="ECO:0000256" key="7">
    <source>
        <dbReference type="ARBA" id="ARBA00022989"/>
    </source>
</evidence>
<evidence type="ECO:0000256" key="4">
    <source>
        <dbReference type="ARBA" id="ARBA00022519"/>
    </source>
</evidence>
<keyword evidence="8" id="KW-0764">Sulfate transport</keyword>
<keyword evidence="9 10" id="KW-0472">Membrane</keyword>
<dbReference type="InterPro" id="IPR059112">
    <property type="entry name" value="CysZ/EI24"/>
</dbReference>
<name>A0ABV6P5T6_9ACTN</name>
<accession>A0ABV6P5T6</accession>
<keyword evidence="7 10" id="KW-1133">Transmembrane helix</keyword>
<evidence type="ECO:0000256" key="2">
    <source>
        <dbReference type="ARBA" id="ARBA00022448"/>
    </source>
</evidence>
<keyword evidence="3" id="KW-1003">Cell membrane</keyword>
<dbReference type="InterPro" id="IPR050480">
    <property type="entry name" value="CysZ-like"/>
</dbReference>
<comment type="caution">
    <text evidence="11">The sequence shown here is derived from an EMBL/GenBank/DDBJ whole genome shotgun (WGS) entry which is preliminary data.</text>
</comment>
<feature type="transmembrane region" description="Helical" evidence="10">
    <location>
        <begin position="176"/>
        <end position="196"/>
    </location>
</feature>
<evidence type="ECO:0000256" key="8">
    <source>
        <dbReference type="ARBA" id="ARBA00023032"/>
    </source>
</evidence>
<dbReference type="EMBL" id="JBHLUE010000034">
    <property type="protein sequence ID" value="MFC0568392.1"/>
    <property type="molecule type" value="Genomic_DNA"/>
</dbReference>
<protein>
    <submittedName>
        <fullName evidence="11">EI24 domain-containing protein</fullName>
    </submittedName>
</protein>